<gene>
    <name evidence="2" type="ORF">BECKFW1821B_GA0114236_111318</name>
</gene>
<feature type="compositionally biased region" description="Polar residues" evidence="1">
    <location>
        <begin position="56"/>
        <end position="72"/>
    </location>
</feature>
<proteinExistence type="predicted"/>
<evidence type="ECO:0000313" key="2">
    <source>
        <dbReference type="EMBL" id="VFJ66159.1"/>
    </source>
</evidence>
<sequence length="88" mass="9590">MPYQNIGASLTPDEVQAIEATFQDVLTRIPFLVNLTAKERRTILKTDPDSVSFVQNALTAGPTSGPWPTNWASAGKVSKQNESDEPTE</sequence>
<evidence type="ECO:0000256" key="1">
    <source>
        <dbReference type="SAM" id="MobiDB-lite"/>
    </source>
</evidence>
<protein>
    <submittedName>
        <fullName evidence="2">Uncharacterized protein</fullName>
    </submittedName>
</protein>
<organism evidence="2">
    <name type="scientific">Candidatus Kentrum sp. FW</name>
    <dbReference type="NCBI Taxonomy" id="2126338"/>
    <lineage>
        <taxon>Bacteria</taxon>
        <taxon>Pseudomonadati</taxon>
        <taxon>Pseudomonadota</taxon>
        <taxon>Gammaproteobacteria</taxon>
        <taxon>Candidatus Kentrum</taxon>
    </lineage>
</organism>
<name>A0A450TG26_9GAMM</name>
<dbReference type="EMBL" id="CAADFD010000113">
    <property type="protein sequence ID" value="VFJ66159.1"/>
    <property type="molecule type" value="Genomic_DNA"/>
</dbReference>
<reference evidence="2" key="1">
    <citation type="submission" date="2019-02" db="EMBL/GenBank/DDBJ databases">
        <authorList>
            <person name="Gruber-Vodicka R. H."/>
            <person name="Seah K. B. B."/>
        </authorList>
    </citation>
    <scope>NUCLEOTIDE SEQUENCE</scope>
    <source>
        <strain evidence="2">BECK_BZ106</strain>
    </source>
</reference>
<feature type="region of interest" description="Disordered" evidence="1">
    <location>
        <begin position="56"/>
        <end position="88"/>
    </location>
</feature>
<dbReference type="AlphaFoldDB" id="A0A450TG26"/>
<accession>A0A450TG26</accession>